<evidence type="ECO:0000256" key="2">
    <source>
        <dbReference type="ARBA" id="ARBA00022786"/>
    </source>
</evidence>
<keyword evidence="1" id="KW-0645">Protease</keyword>
<dbReference type="OrthoDB" id="289038at2759"/>
<dbReference type="PROSITE" id="PS50235">
    <property type="entry name" value="USP_3"/>
    <property type="match status" value="1"/>
</dbReference>
<dbReference type="Proteomes" id="UP000039865">
    <property type="component" value="Unassembled WGS sequence"/>
</dbReference>
<evidence type="ECO:0000313" key="7">
    <source>
        <dbReference type="Proteomes" id="UP000039865"/>
    </source>
</evidence>
<dbReference type="EMBL" id="CCKQ01007372">
    <property type="protein sequence ID" value="CDW78729.1"/>
    <property type="molecule type" value="Genomic_DNA"/>
</dbReference>
<dbReference type="GO" id="GO:0006508">
    <property type="term" value="P:proteolysis"/>
    <property type="evidence" value="ECO:0007669"/>
    <property type="project" value="UniProtKB-KW"/>
</dbReference>
<feature type="region of interest" description="Disordered" evidence="4">
    <location>
        <begin position="2635"/>
        <end position="2684"/>
    </location>
</feature>
<feature type="domain" description="USP" evidence="5">
    <location>
        <begin position="1609"/>
        <end position="1964"/>
    </location>
</feature>
<protein>
    <recommendedName>
        <fullName evidence="5">USP domain-containing protein</fullName>
    </recommendedName>
</protein>
<dbReference type="Gene3D" id="3.90.70.10">
    <property type="entry name" value="Cysteine proteinases"/>
    <property type="match status" value="1"/>
</dbReference>
<keyword evidence="2" id="KW-0833">Ubl conjugation pathway</keyword>
<dbReference type="InParanoid" id="A0A078A933"/>
<dbReference type="InterPro" id="IPR001394">
    <property type="entry name" value="Peptidase_C19_UCH"/>
</dbReference>
<evidence type="ECO:0000313" key="6">
    <source>
        <dbReference type="EMBL" id="CDW78729.1"/>
    </source>
</evidence>
<sequence>MNHPQNKVTPRSNTGSVHETLIEDAQKVRIEDLPLDKKLEELRKYNPIDYYDQGRYIDAQDSVNSWCLGQITQSDNRNLQIHFDGWSNRWDVWQKVTSYKIAPFRKNSRGYTGQNKIALRQNHVFKLDDVHTHKQRVERLIESDLNGVGAFHTTQYLRGDLYIYVDFLLQHSPYTDEEIDAINDFMYCVIRLIVTWLKKLPKLLHLQSQIKVNPDLFLIDENIAIIQSGYELMDILKKLFGCCHRCIKFYIENDKNPIQFENPVTKSYAGIDFEIRRKSPDDLTDVEDIREQIMNRKGIEYGQFMNFINYFAELGGFDAIIDYLKVGSETSEDKIPLDIITMMTSPFKNCNEIFSPTFAQKFVFNVRDILISRIRNISEKELKEIDKEIIGRVLNDLKEFLTLFLNEEETAEIVETNQLLVALRFLKSTYLEKRLKGISEIKFMIERLDMAQKQAQIQILQQQQRFANKMYFDNEMNQLKNFRSPKWLTQEKMRDWLLNEKILEIVLGENTHLEIVKRSSCILKFLAKLDSLPLDSVDLIWKSQLGKHEEMVRVVYQMIQELVPFTQHKYIDMFYQKIQQVPTSQYDDKFLEFLKDFTMKSLESYYDTKHNEDSINESNTIAYEDYISLREKQALQRIGEIVNNQQINQLGDEKHYGLPIFWELIQDRATSVSSDQMQIAIKSINDILRQQFSHPIRINYLVKSVDNLVKGESVVQSIEILQNIVDQFPISQFNENDVTQKTVIVQLNKQLQLVNKIIQNIKNYHLQVKEKLKTLQASKKILPEDISTYIFVGKHAHDNILNQLLKFLESLIIESNLDVTIGPENINTLWEIFVQQPNFSSDQNLFLKWINLQRQHDQFIFNDEERKYLFTKILCNPTYVNKMSYGQVKCFQKYFKIINSQEENMEIQRKRMRVINHDKLIGLDTLWRMAVESENEKSKEESMDLLVELHLKFDQSLSIPEQHKVWLGFINKCVKNLDSADDNLVANTIQLLSRFIDKYEGKRPLKPDVIQPQYQNFTPCTVTVQNRVDSTRKQVQIGYFQTMGHLRQKIADAFDLQINEFTMSLRNSFVDQDEDDNKLVKEFGVIQSVFISKNASYNADNHPKNIIASNQANYETLFFLLSKDNPQLVETAWDLLQKLPVNVKLSQEIKELSGLGENSKNWERLLDPKSTNKLLYSLRIINNLHSNKKDPKCQQWKYKFVSLGGFTHLLKTFINLEIKQIDTNLILKCVEHLIFILHDFIVNDRELVKLVMDNKESVILKSINLIDLIAEFFLVNEKKRGYSLEDLNKRLLQNKQKKNKYKQYMMGGKGQGNLQQNSQNEEEDDKESQEYTQYQQLQKQFVEDCQIISSLFKFMFLTVFNNDPSASTIVVKYKNLENLIAKTTIQNENYLVRTEVIKKFKEIMGLRQNLQDSKLLQDILIIMLFKIQDLTQNHELRCTNFFEGLMHIIDNQAPQEINTLEIPCKDLIFKLASFIQEREIREKNTQDTDFLLIGKMKILKVLLQKFPQYKQQVGKFLTGYLLHQCLFEVPQGGSSKNQTKLASPKCKNFNTRKFAIQLLSVLCRDCLPNLECVLQYMQQFNQNPSWRTNKDHDWQISLMDSEKSSTGYVGIKNLGCICYMNSLFQQLFMVSSFRNDLLSVKEQNGDKVEKEDNMLYQLQLLFAGLLKSEKQYVNPKGFCHAFKDWDGNPTNVMEQMDVEEFFNMIMDRIETAIKGSPYQHTIQQHFGGKFASEMICKGCPHRYENSEPFLSISIPVKNKKSILEGLGAFIQGDMLEGDNAYMCEKCDKKVDALKRTCVKKLPKHLIVALRRFEFDYDKMIRVKINDYCEFPMEFSMEPYTQEGLARREKFQKMKEERGEDDSNEQQIEMDPLRYPPEYYDYQLSGIVVHSGTADSGHYYSFIKDRDHPESGKWYELNDHIVRDFDPVDIPQECYGGEDTFQGYNMVQIKSMKWRNAYLLFYEKKVQTEMNSDDEKELDKTHSSAKEDVEMKTDSQELSTLAEIEEKIAYENQKYWQNRFLFGNEYHEFVYDVALNWNTSQIIPKNFLTKNNDFHLVNLPMPKEYERDINILEPPDLKYPIDQVEADKYEERVFQFAAGFYITILQRAQNKLYIPQMVNLLKSYINKNSNCARWLISQFCNHKIIEETLLQCGQKEMRKFIIGLLYCAMLKVYPEDKDLILQYWTNPLDPANNRSVLVNLSLVLIQNIFNVKRFVANSPQFFQLIARLTSLGTQMREFFLKAKLIGRLMEFLYDDVSPHKELFRDISDINPLILEKPDIGLPTEIDRKQLSQFQEMLENKRMRNLSEANPKYKYLIEAVSNCIRSFRNNSDRTPYQIDDIQPWELMPQERDLYIPEGKFLKRVFQEAKKNRSIAYAAKGYVHFCWSDRLAFQSVVEAIQIGLRESDYDDARPYLMLLQHLLQTPGGEPAENRFDNLMLVFIEVLRINQQYYKFMEAMFDFLFKIASRISTVKEWLMKFKPRWAFLNDWAIDMKFPLNQMDATNQLRIFKRRNNMQIHQQQIKNEYFKNISIREARQKRMEQLMKGESPDLSTEIDIDLVDLQDFKFVAGEVIEFYYKKMEKDSPVQVEQVLDELIQVKHINPPVNQIDGGYNQSPQIQWIGKDTDKLLFKGTFQSQYRQEQTQGNTVMRGQNMRHDDGDGMNENTPNYQDSDEEDPESDNENIYN</sequence>
<accession>A0A078A933</accession>
<dbReference type="Gene3D" id="2.30.30.140">
    <property type="match status" value="1"/>
</dbReference>
<feature type="region of interest" description="Disordered" evidence="4">
    <location>
        <begin position="1307"/>
        <end position="1330"/>
    </location>
</feature>
<dbReference type="FunFam" id="3.90.70.10:FF:000022">
    <property type="entry name" value="Ubiquitin carboxyl-terminal hydrolase 24"/>
    <property type="match status" value="1"/>
</dbReference>
<dbReference type="CDD" id="cd02659">
    <property type="entry name" value="peptidase_C19C"/>
    <property type="match status" value="1"/>
</dbReference>
<dbReference type="GO" id="GO:0016579">
    <property type="term" value="P:protein deubiquitination"/>
    <property type="evidence" value="ECO:0007669"/>
    <property type="project" value="InterPro"/>
</dbReference>
<dbReference type="PROSITE" id="PS00973">
    <property type="entry name" value="USP_2"/>
    <property type="match status" value="1"/>
</dbReference>
<keyword evidence="3" id="KW-0378">Hydrolase</keyword>
<feature type="compositionally biased region" description="Basic and acidic residues" evidence="4">
    <location>
        <begin position="1976"/>
        <end position="1993"/>
    </location>
</feature>
<proteinExistence type="predicted"/>
<keyword evidence="7" id="KW-1185">Reference proteome</keyword>
<organism evidence="6 7">
    <name type="scientific">Stylonychia lemnae</name>
    <name type="common">Ciliate</name>
    <dbReference type="NCBI Taxonomy" id="5949"/>
    <lineage>
        <taxon>Eukaryota</taxon>
        <taxon>Sar</taxon>
        <taxon>Alveolata</taxon>
        <taxon>Ciliophora</taxon>
        <taxon>Intramacronucleata</taxon>
        <taxon>Spirotrichea</taxon>
        <taxon>Stichotrichia</taxon>
        <taxon>Sporadotrichida</taxon>
        <taxon>Oxytrichidae</taxon>
        <taxon>Stylonychinae</taxon>
        <taxon>Stylonychia</taxon>
    </lineage>
</organism>
<dbReference type="InterPro" id="IPR028889">
    <property type="entry name" value="USP"/>
</dbReference>
<dbReference type="GO" id="GO:0005829">
    <property type="term" value="C:cytosol"/>
    <property type="evidence" value="ECO:0007669"/>
    <property type="project" value="TreeGrafter"/>
</dbReference>
<feature type="compositionally biased region" description="Polar residues" evidence="4">
    <location>
        <begin position="2635"/>
        <end position="2648"/>
    </location>
</feature>
<evidence type="ECO:0000256" key="3">
    <source>
        <dbReference type="ARBA" id="ARBA00022801"/>
    </source>
</evidence>
<evidence type="ECO:0000256" key="4">
    <source>
        <dbReference type="SAM" id="MobiDB-lite"/>
    </source>
</evidence>
<dbReference type="GO" id="GO:0005634">
    <property type="term" value="C:nucleus"/>
    <property type="evidence" value="ECO:0007669"/>
    <property type="project" value="TreeGrafter"/>
</dbReference>
<dbReference type="InterPro" id="IPR050164">
    <property type="entry name" value="Peptidase_C19"/>
</dbReference>
<dbReference type="PANTHER" id="PTHR24006">
    <property type="entry name" value="UBIQUITIN CARBOXYL-TERMINAL HYDROLASE"/>
    <property type="match status" value="1"/>
</dbReference>
<dbReference type="InterPro" id="IPR018200">
    <property type="entry name" value="USP_CS"/>
</dbReference>
<reference evidence="6 7" key="1">
    <citation type="submission" date="2014-06" db="EMBL/GenBank/DDBJ databases">
        <authorList>
            <person name="Swart Estienne"/>
        </authorList>
    </citation>
    <scope>NUCLEOTIDE SEQUENCE [LARGE SCALE GENOMIC DNA]</scope>
    <source>
        <strain evidence="6 7">130c</strain>
    </source>
</reference>
<name>A0A078A933_STYLE</name>
<dbReference type="OMA" id="WILMIPE"/>
<feature type="region of interest" description="Disordered" evidence="4">
    <location>
        <begin position="1970"/>
        <end position="1993"/>
    </location>
</feature>
<dbReference type="Pfam" id="PF00443">
    <property type="entry name" value="UCH"/>
    <property type="match status" value="1"/>
</dbReference>
<gene>
    <name evidence="6" type="primary">Contig9916.g507</name>
    <name evidence="6" type="ORF">STYLEM_7713</name>
</gene>
<evidence type="ECO:0000256" key="1">
    <source>
        <dbReference type="ARBA" id="ARBA00022670"/>
    </source>
</evidence>
<dbReference type="GO" id="GO:0004843">
    <property type="term" value="F:cysteine-type deubiquitinase activity"/>
    <property type="evidence" value="ECO:0007669"/>
    <property type="project" value="InterPro"/>
</dbReference>
<feature type="compositionally biased region" description="Acidic residues" evidence="4">
    <location>
        <begin position="2669"/>
        <end position="2684"/>
    </location>
</feature>
<evidence type="ECO:0000259" key="5">
    <source>
        <dbReference type="PROSITE" id="PS50235"/>
    </source>
</evidence>
<dbReference type="Pfam" id="PF25010">
    <property type="entry name" value="ARM_UBP24_USP9X-Y"/>
    <property type="match status" value="2"/>
</dbReference>
<dbReference type="SUPFAM" id="SSF63748">
    <property type="entry name" value="Tudor/PWWP/MBT"/>
    <property type="match status" value="1"/>
</dbReference>
<dbReference type="InterPro" id="IPR056850">
    <property type="entry name" value="ARM_UBP34_24_USP9X_Y"/>
</dbReference>
<dbReference type="InterPro" id="IPR038765">
    <property type="entry name" value="Papain-like_cys_pep_sf"/>
</dbReference>
<dbReference type="SUPFAM" id="SSF54001">
    <property type="entry name" value="Cysteine proteinases"/>
    <property type="match status" value="1"/>
</dbReference>
<dbReference type="PANTHER" id="PTHR24006:SF827">
    <property type="entry name" value="UBIQUITIN CARBOXYL-TERMINAL HYDROLASE 34"/>
    <property type="match status" value="1"/>
</dbReference>